<dbReference type="PANTHER" id="PTHR11422:SF0">
    <property type="entry name" value="T-CELL SURFACE GLYCOPROTEIN CD4"/>
    <property type="match status" value="1"/>
</dbReference>
<dbReference type="GO" id="GO:0009986">
    <property type="term" value="C:cell surface"/>
    <property type="evidence" value="ECO:0007669"/>
    <property type="project" value="Ensembl"/>
</dbReference>
<feature type="transmembrane region" description="Helical" evidence="1">
    <location>
        <begin position="447"/>
        <end position="466"/>
    </location>
</feature>
<dbReference type="SUPFAM" id="SSF48726">
    <property type="entry name" value="Immunoglobulin"/>
    <property type="match status" value="3"/>
</dbReference>
<dbReference type="SMART" id="SM00408">
    <property type="entry name" value="IGc2"/>
    <property type="match status" value="2"/>
</dbReference>
<proteinExistence type="predicted"/>
<dbReference type="SMART" id="SM00409">
    <property type="entry name" value="IG"/>
    <property type="match status" value="4"/>
</dbReference>
<feature type="domain" description="Ig-like" evidence="2">
    <location>
        <begin position="197"/>
        <end position="312"/>
    </location>
</feature>
<reference evidence="3 4" key="1">
    <citation type="submission" date="2020-10" db="EMBL/GenBank/DDBJ databases">
        <title>Pygocentrus nattereri (red-bellied piranha) genome, fPygNat1, primary haplotype.</title>
        <authorList>
            <person name="Myers G."/>
            <person name="Meyer A."/>
            <person name="Karagic N."/>
            <person name="Pippel M."/>
            <person name="Winkler S."/>
            <person name="Tracey A."/>
            <person name="Wood J."/>
            <person name="Formenti G."/>
            <person name="Howe K."/>
            <person name="Fedrigo O."/>
            <person name="Jarvis E.D."/>
        </authorList>
    </citation>
    <scope>NUCLEOTIDE SEQUENCE [LARGE SCALE GENOMIC DNA]</scope>
</reference>
<dbReference type="InterPro" id="IPR003599">
    <property type="entry name" value="Ig_sub"/>
</dbReference>
<reference evidence="3" key="2">
    <citation type="submission" date="2025-08" db="UniProtKB">
        <authorList>
            <consortium name="Ensembl"/>
        </authorList>
    </citation>
    <scope>IDENTIFICATION</scope>
</reference>
<dbReference type="InterPro" id="IPR013783">
    <property type="entry name" value="Ig-like_fold"/>
</dbReference>
<accession>A0A3B4CQJ2</accession>
<dbReference type="OMA" id="KTCQCSH"/>
<name>A0A3B4CQJ2_PYGNA</name>
<dbReference type="Ensembl" id="ENSPNAT00000037275.2">
    <property type="protein sequence ID" value="ENSPNAP00000014337.1"/>
    <property type="gene ID" value="ENSPNAG00000020270.2"/>
</dbReference>
<protein>
    <recommendedName>
        <fullName evidence="2">Ig-like domain-containing protein</fullName>
    </recommendedName>
</protein>
<feature type="domain" description="Ig-like" evidence="2">
    <location>
        <begin position="123"/>
        <end position="188"/>
    </location>
</feature>
<dbReference type="Proteomes" id="UP001501920">
    <property type="component" value="Chromosome 3"/>
</dbReference>
<feature type="transmembrane region" description="Helical" evidence="1">
    <location>
        <begin position="416"/>
        <end position="440"/>
    </location>
</feature>
<evidence type="ECO:0000256" key="1">
    <source>
        <dbReference type="SAM" id="Phobius"/>
    </source>
</evidence>
<dbReference type="InterPro" id="IPR007110">
    <property type="entry name" value="Ig-like_dom"/>
</dbReference>
<dbReference type="STRING" id="42514.ENSPNAP00000014337"/>
<feature type="domain" description="Ig-like" evidence="2">
    <location>
        <begin position="326"/>
        <end position="409"/>
    </location>
</feature>
<dbReference type="Gene3D" id="2.60.40.10">
    <property type="entry name" value="Immunoglobulins"/>
    <property type="match status" value="4"/>
</dbReference>
<sequence length="474" mass="52778">MIHVMISFSGKPEVFFAQMGGSVSLPNEGHTEKENVYVRWYFCVNQEEQILIWKHPKQDSPRNGTQRVSLSKDSSLIINPVQDTDFFDRGFFRCERQDYKDMTKKEYILHRVNLPPAPTLLAGDDLSLSCQTQPGVIAPSIKWISPRGEPYGMQNSLRVKNISFQHSGVWTCEAQSDPPKLKATTAVTVIDLSPPPPDSVYTSLSSGSPPWLPCSLSSVIPWSDVQNKGLRTGSWSFTPLNLTHRPKQQLLLQLQPSIAWKKTNNTGTQNKPSLEERELKQHDLSAKILKVSPDVRGTYTCSLDFSPGRTLSRTLQLEVLEVLSSPSAGPRGVMAWTGDTVNLTCTLGHSLPSGDLQVTWIRPKSSMFSLGDPPHSPHLSIRSVTMQDSGQWKCELKKNITTLTSITVTLEIKKRVAIWVFVAIGSALVFILLLTITVFFIRRHKQVNIAVILSLMTCAPICSARGPDKSLMKS</sequence>
<dbReference type="InterPro" id="IPR003598">
    <property type="entry name" value="Ig_sub2"/>
</dbReference>
<reference evidence="3" key="3">
    <citation type="submission" date="2025-09" db="UniProtKB">
        <authorList>
            <consortium name="Ensembl"/>
        </authorList>
    </citation>
    <scope>IDENTIFICATION</scope>
</reference>
<dbReference type="GeneTree" id="ENSGT00390000001745"/>
<evidence type="ECO:0000313" key="4">
    <source>
        <dbReference type="Proteomes" id="UP001501920"/>
    </source>
</evidence>
<evidence type="ECO:0000313" key="3">
    <source>
        <dbReference type="Ensembl" id="ENSPNAP00000014337.1"/>
    </source>
</evidence>
<dbReference type="InterPro" id="IPR036179">
    <property type="entry name" value="Ig-like_dom_sf"/>
</dbReference>
<evidence type="ECO:0000259" key="2">
    <source>
        <dbReference type="PROSITE" id="PS50835"/>
    </source>
</evidence>
<keyword evidence="1" id="KW-0812">Transmembrane</keyword>
<organism evidence="3 4">
    <name type="scientific">Pygocentrus nattereri</name>
    <name type="common">Red-bellied piranha</name>
    <dbReference type="NCBI Taxonomy" id="42514"/>
    <lineage>
        <taxon>Eukaryota</taxon>
        <taxon>Metazoa</taxon>
        <taxon>Chordata</taxon>
        <taxon>Craniata</taxon>
        <taxon>Vertebrata</taxon>
        <taxon>Euteleostomi</taxon>
        <taxon>Actinopterygii</taxon>
        <taxon>Neopterygii</taxon>
        <taxon>Teleostei</taxon>
        <taxon>Ostariophysi</taxon>
        <taxon>Characiformes</taxon>
        <taxon>Characoidei</taxon>
        <taxon>Pygocentrus</taxon>
    </lineage>
</organism>
<keyword evidence="1" id="KW-1133">Transmembrane helix</keyword>
<keyword evidence="4" id="KW-1185">Reference proteome</keyword>
<dbReference type="PROSITE" id="PS50835">
    <property type="entry name" value="IG_LIKE"/>
    <property type="match status" value="3"/>
</dbReference>
<dbReference type="AlphaFoldDB" id="A0A3B4CQJ2"/>
<dbReference type="PANTHER" id="PTHR11422">
    <property type="entry name" value="T-CELL SURFACE GLYCOPROTEIN CD4"/>
    <property type="match status" value="1"/>
</dbReference>
<keyword evidence="1" id="KW-0472">Membrane</keyword>